<dbReference type="AlphaFoldDB" id="A0A8K1D9N8"/>
<dbReference type="PANTHER" id="PTHR11461:SF49">
    <property type="entry name" value="PLASMINOGEN ACTIVATOR INHIBITOR 1"/>
    <property type="match status" value="1"/>
</dbReference>
<evidence type="ECO:0000256" key="2">
    <source>
        <dbReference type="ARBA" id="ARBA00041825"/>
    </source>
</evidence>
<dbReference type="InterPro" id="IPR000215">
    <property type="entry name" value="Serpin_fam"/>
</dbReference>
<organism evidence="7 8">
    <name type="scientific">Zosterops borbonicus</name>
    <dbReference type="NCBI Taxonomy" id="364589"/>
    <lineage>
        <taxon>Eukaryota</taxon>
        <taxon>Metazoa</taxon>
        <taxon>Chordata</taxon>
        <taxon>Craniata</taxon>
        <taxon>Vertebrata</taxon>
        <taxon>Euteleostomi</taxon>
        <taxon>Archelosauria</taxon>
        <taxon>Archosauria</taxon>
        <taxon>Dinosauria</taxon>
        <taxon>Saurischia</taxon>
        <taxon>Theropoda</taxon>
        <taxon>Coelurosauria</taxon>
        <taxon>Aves</taxon>
        <taxon>Neognathae</taxon>
        <taxon>Neoaves</taxon>
        <taxon>Telluraves</taxon>
        <taxon>Australaves</taxon>
        <taxon>Passeriformes</taxon>
        <taxon>Sylvioidea</taxon>
        <taxon>Zosteropidae</taxon>
        <taxon>Zosterops</taxon>
    </lineage>
</organism>
<protein>
    <recommendedName>
        <fullName evidence="1">Plasminogen activator inhibitor 1</fullName>
    </recommendedName>
    <alternativeName>
        <fullName evidence="2">Endothelial plasminogen activator inhibitor</fullName>
    </alternativeName>
    <alternativeName>
        <fullName evidence="3">Serpin E1</fullName>
    </alternativeName>
</protein>
<dbReference type="EMBL" id="SWJQ01001331">
    <property type="protein sequence ID" value="TRZ08505.1"/>
    <property type="molecule type" value="Genomic_DNA"/>
</dbReference>
<sequence>MWLSPLSPLSLLSPLSPLSLLSLLSLAGSVTPEPAPVSQLVTDLGLRLFREALSPRGDTNVALSPLGVTSLLVALQVATAGRGRRQLEEATGFSIDGLVTGLVPPGAVGPQTRLVVASALSFRGLWGVPVSPKATRPRPFRRPDGTDVTVPMVALAGRFRC</sequence>
<feature type="chain" id="PRO_5035463837" description="Plasminogen activator inhibitor 1" evidence="5">
    <location>
        <begin position="33"/>
        <end position="161"/>
    </location>
</feature>
<dbReference type="Gene3D" id="3.30.497.10">
    <property type="entry name" value="Antithrombin, subunit I, domain 2"/>
    <property type="match status" value="2"/>
</dbReference>
<feature type="domain" description="Serpin" evidence="6">
    <location>
        <begin position="96"/>
        <end position="160"/>
    </location>
</feature>
<dbReference type="InterPro" id="IPR023796">
    <property type="entry name" value="Serpin_dom"/>
</dbReference>
<reference evidence="7" key="1">
    <citation type="submission" date="2019-04" db="EMBL/GenBank/DDBJ databases">
        <title>Genome assembly of Zosterops borbonicus 15179.</title>
        <authorList>
            <person name="Leroy T."/>
            <person name="Anselmetti Y."/>
            <person name="Tilak M.-K."/>
            <person name="Nabholz B."/>
        </authorList>
    </citation>
    <scope>NUCLEOTIDE SEQUENCE</scope>
    <source>
        <strain evidence="7">HGM_15179</strain>
        <tissue evidence="7">Muscle</tissue>
    </source>
</reference>
<evidence type="ECO:0000256" key="4">
    <source>
        <dbReference type="ARBA" id="ARBA00066062"/>
    </source>
</evidence>
<evidence type="ECO:0000256" key="5">
    <source>
        <dbReference type="SAM" id="SignalP"/>
    </source>
</evidence>
<dbReference type="OrthoDB" id="8179360at2759"/>
<gene>
    <name evidence="7" type="ORF">HGM15179_018598</name>
</gene>
<proteinExistence type="predicted"/>
<evidence type="ECO:0000313" key="7">
    <source>
        <dbReference type="EMBL" id="TRZ08505.1"/>
    </source>
</evidence>
<name>A0A8K1D9N8_9PASS</name>
<comment type="subunit">
    <text evidence="4">Forms a heterodimer with TMPRSS7. Interacts with VTN. Binds LRP1B; binding is followed by internalization and degradation. Interacts with PPP1CB. In complex with PLAU/uPA, interacts with PLAUR/uPAR. Interacts with SORL1 and LRP1, either alone or in complex with PLAU; these interactions are abolished in the presence of LRPAP1/RAP. The ternary complex composed of PLAUR-PLAU-PAI1 also interacts with SORL1. Interacts with PLAT/tPA. Also interacts with SORL1, when complexed to PLAT/tPA.</text>
</comment>
<evidence type="ECO:0000313" key="8">
    <source>
        <dbReference type="Proteomes" id="UP000796761"/>
    </source>
</evidence>
<evidence type="ECO:0000259" key="6">
    <source>
        <dbReference type="Pfam" id="PF00079"/>
    </source>
</evidence>
<evidence type="ECO:0000256" key="3">
    <source>
        <dbReference type="ARBA" id="ARBA00043166"/>
    </source>
</evidence>
<dbReference type="InterPro" id="IPR042178">
    <property type="entry name" value="Serpin_sf_1"/>
</dbReference>
<dbReference type="GO" id="GO:0005615">
    <property type="term" value="C:extracellular space"/>
    <property type="evidence" value="ECO:0007669"/>
    <property type="project" value="InterPro"/>
</dbReference>
<dbReference type="SUPFAM" id="SSF56574">
    <property type="entry name" value="Serpins"/>
    <property type="match status" value="1"/>
</dbReference>
<dbReference type="GO" id="GO:0004867">
    <property type="term" value="F:serine-type endopeptidase inhibitor activity"/>
    <property type="evidence" value="ECO:0007669"/>
    <property type="project" value="InterPro"/>
</dbReference>
<dbReference type="InterPro" id="IPR036186">
    <property type="entry name" value="Serpin_sf"/>
</dbReference>
<dbReference type="GO" id="GO:0061044">
    <property type="term" value="P:negative regulation of vascular wound healing"/>
    <property type="evidence" value="ECO:0007669"/>
    <property type="project" value="TreeGrafter"/>
</dbReference>
<keyword evidence="8" id="KW-1185">Reference proteome</keyword>
<feature type="signal peptide" evidence="5">
    <location>
        <begin position="1"/>
        <end position="32"/>
    </location>
</feature>
<dbReference type="Pfam" id="PF00079">
    <property type="entry name" value="Serpin"/>
    <property type="match status" value="1"/>
</dbReference>
<feature type="non-terminal residue" evidence="7">
    <location>
        <position position="1"/>
    </location>
</feature>
<dbReference type="Proteomes" id="UP000796761">
    <property type="component" value="Unassembled WGS sequence"/>
</dbReference>
<keyword evidence="5" id="KW-0732">Signal</keyword>
<dbReference type="PANTHER" id="PTHR11461">
    <property type="entry name" value="SERINE PROTEASE INHIBITOR, SERPIN"/>
    <property type="match status" value="1"/>
</dbReference>
<dbReference type="GO" id="GO:0010757">
    <property type="term" value="P:negative regulation of plasminogen activation"/>
    <property type="evidence" value="ECO:0007669"/>
    <property type="project" value="TreeGrafter"/>
</dbReference>
<accession>A0A8K1D9N8</accession>
<evidence type="ECO:0000256" key="1">
    <source>
        <dbReference type="ARBA" id="ARBA00040523"/>
    </source>
</evidence>
<comment type="caution">
    <text evidence="7">The sequence shown here is derived from an EMBL/GenBank/DDBJ whole genome shotgun (WGS) entry which is preliminary data.</text>
</comment>